<organism evidence="2">
    <name type="scientific">Wuchereria bancrofti</name>
    <dbReference type="NCBI Taxonomy" id="6293"/>
    <lineage>
        <taxon>Eukaryota</taxon>
        <taxon>Metazoa</taxon>
        <taxon>Ecdysozoa</taxon>
        <taxon>Nematoda</taxon>
        <taxon>Chromadorea</taxon>
        <taxon>Rhabditida</taxon>
        <taxon>Spirurina</taxon>
        <taxon>Spiruromorpha</taxon>
        <taxon>Filarioidea</taxon>
        <taxon>Onchocercidae</taxon>
        <taxon>Wuchereria</taxon>
    </lineage>
</organism>
<proteinExistence type="predicted"/>
<dbReference type="AlphaFoldDB" id="A0A1I8EX91"/>
<evidence type="ECO:0000256" key="1">
    <source>
        <dbReference type="SAM" id="MobiDB-lite"/>
    </source>
</evidence>
<accession>A0A1I8EX91</accession>
<feature type="region of interest" description="Disordered" evidence="1">
    <location>
        <begin position="31"/>
        <end position="100"/>
    </location>
</feature>
<feature type="compositionally biased region" description="Acidic residues" evidence="1">
    <location>
        <begin position="79"/>
        <end position="93"/>
    </location>
</feature>
<name>A0A1I8EX91_WUCBA</name>
<reference evidence="2" key="1">
    <citation type="submission" date="2016-11" db="UniProtKB">
        <authorList>
            <consortium name="WormBaseParasite"/>
        </authorList>
    </citation>
    <scope>IDENTIFICATION</scope>
    <source>
        <strain evidence="2">pt0022</strain>
    </source>
</reference>
<feature type="compositionally biased region" description="Basic and acidic residues" evidence="1">
    <location>
        <begin position="41"/>
        <end position="78"/>
    </location>
</feature>
<dbReference type="WBParaSite" id="maker-PairedContig_5931-snap-gene-0.13-mRNA-1">
    <property type="protein sequence ID" value="maker-PairedContig_5931-snap-gene-0.13-mRNA-1"/>
    <property type="gene ID" value="maker-PairedContig_5931-snap-gene-0.13"/>
</dbReference>
<protein>
    <submittedName>
        <fullName evidence="2">Uncharacterized protein</fullName>
    </submittedName>
</protein>
<evidence type="ECO:0000313" key="2">
    <source>
        <dbReference type="WBParaSite" id="maker-PairedContig_5931-snap-gene-0.13-mRNA-1"/>
    </source>
</evidence>
<sequence>MKNVEHNKVVDAYNPYYSYFDERYDDATYRHRKKIDEPDEAMSKVKEKPAGKKKMEMESTGKDGRDKEALPETDLHETDNEDERDDAETEDENKEIGPGG</sequence>